<feature type="transmembrane region" description="Helical" evidence="5">
    <location>
        <begin position="43"/>
        <end position="66"/>
    </location>
</feature>
<feature type="transmembrane region" description="Helical" evidence="5">
    <location>
        <begin position="327"/>
        <end position="350"/>
    </location>
</feature>
<feature type="transmembrane region" description="Helical" evidence="5">
    <location>
        <begin position="196"/>
        <end position="216"/>
    </location>
</feature>
<dbReference type="Gene3D" id="1.20.1250.20">
    <property type="entry name" value="MFS general substrate transporter like domains"/>
    <property type="match status" value="2"/>
</dbReference>
<evidence type="ECO:0000313" key="7">
    <source>
        <dbReference type="EMBL" id="NMH78147.1"/>
    </source>
</evidence>
<proteinExistence type="predicted"/>
<name>A0ABX1RCP1_9PSEU</name>
<accession>A0ABX1RCP1</accession>
<reference evidence="7 8" key="1">
    <citation type="submission" date="2020-04" db="EMBL/GenBank/DDBJ databases">
        <authorList>
            <person name="Klaysubun C."/>
            <person name="Duangmal K."/>
            <person name="Lipun K."/>
        </authorList>
    </citation>
    <scope>NUCLEOTIDE SEQUENCE [LARGE SCALE GENOMIC DNA]</scope>
    <source>
        <strain evidence="7 8">JCM 11839</strain>
    </source>
</reference>
<sequence>MTAEPRRARVGVSVVFAACGAAFATWAARVPAVQADLGLGPGGLAVGLFGLAAGSVVTLLAAGPLITMIGSRAGALVGATILCVGLPLVAFAPNLEGFVAALVVLGIGNSLLDVSMNAHAARVEQAYGRPIFASFHAFWNIGGLVGSGAAAVLAAQRVPVAAHFPVAGAVLLLVALAATTRGFLAGPDQGQGESPFALPGRGLIPVGVIVFCGFLAEGTVNDWSAVYLTTVTDASHAVASLGFFAFSIAMIAVRLVADRLSGRIGIVVVMRGATLVALLGFGLVIAVPVAGVGVLGFGVVGLGLAAIVPLAWSSAARKQPDNPGRAVSAIATCGYLGFLVGPVLVGPLAAAFGYRLALACAGALVVAVLFLAPALDDAAAGRRR</sequence>
<feature type="transmembrane region" description="Helical" evidence="5">
    <location>
        <begin position="73"/>
        <end position="92"/>
    </location>
</feature>
<comment type="caution">
    <text evidence="7">The sequence shown here is derived from an EMBL/GenBank/DDBJ whole genome shotgun (WGS) entry which is preliminary data.</text>
</comment>
<feature type="transmembrane region" description="Helical" evidence="5">
    <location>
        <begin position="264"/>
        <end position="287"/>
    </location>
</feature>
<dbReference type="InterPro" id="IPR036259">
    <property type="entry name" value="MFS_trans_sf"/>
</dbReference>
<dbReference type="Pfam" id="PF07690">
    <property type="entry name" value="MFS_1"/>
    <property type="match status" value="1"/>
</dbReference>
<evidence type="ECO:0000256" key="5">
    <source>
        <dbReference type="SAM" id="Phobius"/>
    </source>
</evidence>
<dbReference type="Proteomes" id="UP001296706">
    <property type="component" value="Unassembled WGS sequence"/>
</dbReference>
<organism evidence="7 8">
    <name type="scientific">Pseudonocardia xinjiangensis</name>
    <dbReference type="NCBI Taxonomy" id="75289"/>
    <lineage>
        <taxon>Bacteria</taxon>
        <taxon>Bacillati</taxon>
        <taxon>Actinomycetota</taxon>
        <taxon>Actinomycetes</taxon>
        <taxon>Pseudonocardiales</taxon>
        <taxon>Pseudonocardiaceae</taxon>
        <taxon>Pseudonocardia</taxon>
    </lineage>
</organism>
<protein>
    <submittedName>
        <fullName evidence="7">MFS transporter</fullName>
    </submittedName>
</protein>
<dbReference type="PANTHER" id="PTHR23514">
    <property type="entry name" value="BYPASS OF STOP CODON PROTEIN 6"/>
    <property type="match status" value="1"/>
</dbReference>
<evidence type="ECO:0000313" key="8">
    <source>
        <dbReference type="Proteomes" id="UP001296706"/>
    </source>
</evidence>
<feature type="domain" description="Major facilitator superfamily (MFS) profile" evidence="6">
    <location>
        <begin position="174"/>
        <end position="384"/>
    </location>
</feature>
<dbReference type="InterPro" id="IPR020846">
    <property type="entry name" value="MFS_dom"/>
</dbReference>
<feature type="transmembrane region" description="Helical" evidence="5">
    <location>
        <begin position="236"/>
        <end position="257"/>
    </location>
</feature>
<feature type="transmembrane region" description="Helical" evidence="5">
    <location>
        <begin position="162"/>
        <end position="184"/>
    </location>
</feature>
<feature type="transmembrane region" description="Helical" evidence="5">
    <location>
        <begin position="137"/>
        <end position="156"/>
    </location>
</feature>
<dbReference type="InterPro" id="IPR011701">
    <property type="entry name" value="MFS"/>
</dbReference>
<keyword evidence="8" id="KW-1185">Reference proteome</keyword>
<dbReference type="PANTHER" id="PTHR23514:SF13">
    <property type="entry name" value="INNER MEMBRANE PROTEIN YBJJ"/>
    <property type="match status" value="1"/>
</dbReference>
<gene>
    <name evidence="7" type="ORF">HF577_13765</name>
</gene>
<dbReference type="InterPro" id="IPR051788">
    <property type="entry name" value="MFS_Transporter"/>
</dbReference>
<feature type="transmembrane region" description="Helical" evidence="5">
    <location>
        <begin position="293"/>
        <end position="315"/>
    </location>
</feature>
<comment type="subcellular location">
    <subcellularLocation>
        <location evidence="1">Cell membrane</location>
        <topology evidence="1">Multi-pass membrane protein</topology>
    </subcellularLocation>
</comment>
<keyword evidence="3 5" id="KW-1133">Transmembrane helix</keyword>
<evidence type="ECO:0000256" key="4">
    <source>
        <dbReference type="ARBA" id="ARBA00023136"/>
    </source>
</evidence>
<dbReference type="EMBL" id="JAAXKY010000037">
    <property type="protein sequence ID" value="NMH78147.1"/>
    <property type="molecule type" value="Genomic_DNA"/>
</dbReference>
<evidence type="ECO:0000259" key="6">
    <source>
        <dbReference type="PROSITE" id="PS50850"/>
    </source>
</evidence>
<evidence type="ECO:0000256" key="1">
    <source>
        <dbReference type="ARBA" id="ARBA00004651"/>
    </source>
</evidence>
<feature type="transmembrane region" description="Helical" evidence="5">
    <location>
        <begin position="98"/>
        <end position="116"/>
    </location>
</feature>
<evidence type="ECO:0000256" key="2">
    <source>
        <dbReference type="ARBA" id="ARBA00022692"/>
    </source>
</evidence>
<feature type="transmembrane region" description="Helical" evidence="5">
    <location>
        <begin position="356"/>
        <end position="375"/>
    </location>
</feature>
<dbReference type="RefSeq" id="WP_169396220.1">
    <property type="nucleotide sequence ID" value="NZ_BAAAJH010000001.1"/>
</dbReference>
<dbReference type="CDD" id="cd17393">
    <property type="entry name" value="MFS_MosC_like"/>
    <property type="match status" value="1"/>
</dbReference>
<evidence type="ECO:0000256" key="3">
    <source>
        <dbReference type="ARBA" id="ARBA00022989"/>
    </source>
</evidence>
<keyword evidence="4 5" id="KW-0472">Membrane</keyword>
<dbReference type="SUPFAM" id="SSF103473">
    <property type="entry name" value="MFS general substrate transporter"/>
    <property type="match status" value="1"/>
</dbReference>
<keyword evidence="2 5" id="KW-0812">Transmembrane</keyword>
<dbReference type="PROSITE" id="PS50850">
    <property type="entry name" value="MFS"/>
    <property type="match status" value="1"/>
</dbReference>